<dbReference type="InterPro" id="IPR050980">
    <property type="entry name" value="2C_sensor_his_kinase"/>
</dbReference>
<keyword evidence="9 13" id="KW-0067">ATP-binding</keyword>
<keyword evidence="7" id="KW-0547">Nucleotide-binding</keyword>
<evidence type="ECO:0000256" key="6">
    <source>
        <dbReference type="ARBA" id="ARBA00022679"/>
    </source>
</evidence>
<keyword evidence="10" id="KW-0812">Transmembrane</keyword>
<keyword evidence="10" id="KW-1133">Transmembrane helix</keyword>
<dbReference type="InterPro" id="IPR036890">
    <property type="entry name" value="HATPase_C_sf"/>
</dbReference>
<comment type="subcellular location">
    <subcellularLocation>
        <location evidence="2">Cell membrane</location>
        <topology evidence="2">Multi-pass membrane protein</topology>
    </subcellularLocation>
</comment>
<organism evidence="13 14">
    <name type="scientific">Luteimonas endophytica</name>
    <dbReference type="NCBI Taxonomy" id="3042023"/>
    <lineage>
        <taxon>Bacteria</taxon>
        <taxon>Pseudomonadati</taxon>
        <taxon>Pseudomonadota</taxon>
        <taxon>Gammaproteobacteria</taxon>
        <taxon>Lysobacterales</taxon>
        <taxon>Lysobacteraceae</taxon>
        <taxon>Luteimonas</taxon>
    </lineage>
</organism>
<dbReference type="Gene3D" id="3.30.565.10">
    <property type="entry name" value="Histidine kinase-like ATPase, C-terminal domain"/>
    <property type="match status" value="1"/>
</dbReference>
<keyword evidence="8" id="KW-0418">Kinase</keyword>
<dbReference type="Pfam" id="PF00512">
    <property type="entry name" value="HisKA"/>
    <property type="match status" value="1"/>
</dbReference>
<protein>
    <recommendedName>
        <fullName evidence="3">histidine kinase</fullName>
        <ecNumber evidence="3">2.7.13.3</ecNumber>
    </recommendedName>
</protein>
<dbReference type="Pfam" id="PF02518">
    <property type="entry name" value="HATPase_c"/>
    <property type="match status" value="1"/>
</dbReference>
<evidence type="ECO:0000256" key="9">
    <source>
        <dbReference type="ARBA" id="ARBA00022840"/>
    </source>
</evidence>
<dbReference type="Gene3D" id="1.10.287.130">
    <property type="match status" value="1"/>
</dbReference>
<keyword evidence="5" id="KW-0597">Phosphoprotein</keyword>
<keyword evidence="6" id="KW-0808">Transferase</keyword>
<dbReference type="InterPro" id="IPR004358">
    <property type="entry name" value="Sig_transdc_His_kin-like_C"/>
</dbReference>
<evidence type="ECO:0000256" key="2">
    <source>
        <dbReference type="ARBA" id="ARBA00004651"/>
    </source>
</evidence>
<evidence type="ECO:0000256" key="10">
    <source>
        <dbReference type="SAM" id="Phobius"/>
    </source>
</evidence>
<dbReference type="Proteomes" id="UP001156940">
    <property type="component" value="Unassembled WGS sequence"/>
</dbReference>
<evidence type="ECO:0000256" key="8">
    <source>
        <dbReference type="ARBA" id="ARBA00022777"/>
    </source>
</evidence>
<dbReference type="InterPro" id="IPR003660">
    <property type="entry name" value="HAMP_dom"/>
</dbReference>
<dbReference type="SMART" id="SM00387">
    <property type="entry name" value="HATPase_c"/>
    <property type="match status" value="1"/>
</dbReference>
<dbReference type="SUPFAM" id="SSF55874">
    <property type="entry name" value="ATPase domain of HSP90 chaperone/DNA topoisomerase II/histidine kinase"/>
    <property type="match status" value="1"/>
</dbReference>
<dbReference type="RefSeq" id="WP_280573477.1">
    <property type="nucleotide sequence ID" value="NZ_JARXRM010000025.1"/>
</dbReference>
<gene>
    <name evidence="13" type="ORF">QFW77_06015</name>
</gene>
<dbReference type="PROSITE" id="PS50885">
    <property type="entry name" value="HAMP"/>
    <property type="match status" value="1"/>
</dbReference>
<dbReference type="SMART" id="SM00388">
    <property type="entry name" value="HisKA"/>
    <property type="match status" value="1"/>
</dbReference>
<feature type="domain" description="Histidine kinase" evidence="11">
    <location>
        <begin position="236"/>
        <end position="427"/>
    </location>
</feature>
<feature type="transmembrane region" description="Helical" evidence="10">
    <location>
        <begin position="155"/>
        <end position="175"/>
    </location>
</feature>
<evidence type="ECO:0000259" key="11">
    <source>
        <dbReference type="PROSITE" id="PS50109"/>
    </source>
</evidence>
<evidence type="ECO:0000256" key="3">
    <source>
        <dbReference type="ARBA" id="ARBA00012438"/>
    </source>
</evidence>
<feature type="domain" description="HAMP" evidence="12">
    <location>
        <begin position="176"/>
        <end position="228"/>
    </location>
</feature>
<sequence>MSRWRLPPRGVFGQLVLVIALVLLGAALLAAVLGRELAVGPASGQLLRAMQAFAAVAERLERSGSRETLVTALREAGLQVRREPPAPPAGRVAPLMRALQARAAAQTGPSAPAREIRIGRGSAGDGNVAWLRLGTSEPLWVSFTDERRGEHARRFSVALLLGCALLVWVAAAWCARRLVQPLRRLARQAPAVVRGEGSEALGGRAPREVDELARAMVDAGTAMRAASDERNVMLAGISHDLRTPLTRVQFALELLPEVDPELRAGIDRDIAEIDAILSQFIAYARDGRDEAVEPVDLAEICRNVVGASDVAWELQVPDRALARGRPMALLRAVENLVVNAQRHGAPPYSLALAREQDHWRIEIGDHGPGLGRHEARRLLQPFAHGAGGGSGLGLAIAERVARQHHGELRLLPNPPRGLRAVLVVRGH</sequence>
<keyword evidence="10" id="KW-0472">Membrane</keyword>
<name>A0ABT6J7G9_9GAMM</name>
<dbReference type="CDD" id="cd00082">
    <property type="entry name" value="HisKA"/>
    <property type="match status" value="1"/>
</dbReference>
<dbReference type="SUPFAM" id="SSF47384">
    <property type="entry name" value="Homodimeric domain of signal transducing histidine kinase"/>
    <property type="match status" value="1"/>
</dbReference>
<comment type="catalytic activity">
    <reaction evidence="1">
        <text>ATP + protein L-histidine = ADP + protein N-phospho-L-histidine.</text>
        <dbReference type="EC" id="2.7.13.3"/>
    </reaction>
</comment>
<keyword evidence="4" id="KW-1003">Cell membrane</keyword>
<evidence type="ECO:0000256" key="1">
    <source>
        <dbReference type="ARBA" id="ARBA00000085"/>
    </source>
</evidence>
<evidence type="ECO:0000313" key="13">
    <source>
        <dbReference type="EMBL" id="MDH5822545.1"/>
    </source>
</evidence>
<accession>A0ABT6J7G9</accession>
<dbReference type="PANTHER" id="PTHR44936:SF10">
    <property type="entry name" value="SENSOR PROTEIN RSTB"/>
    <property type="match status" value="1"/>
</dbReference>
<evidence type="ECO:0000256" key="4">
    <source>
        <dbReference type="ARBA" id="ARBA00022475"/>
    </source>
</evidence>
<dbReference type="InterPro" id="IPR036097">
    <property type="entry name" value="HisK_dim/P_sf"/>
</dbReference>
<dbReference type="PROSITE" id="PS50109">
    <property type="entry name" value="HIS_KIN"/>
    <property type="match status" value="1"/>
</dbReference>
<dbReference type="EMBL" id="JARXRM010000025">
    <property type="protein sequence ID" value="MDH5822545.1"/>
    <property type="molecule type" value="Genomic_DNA"/>
</dbReference>
<dbReference type="EC" id="2.7.13.3" evidence="3"/>
<dbReference type="PANTHER" id="PTHR44936">
    <property type="entry name" value="SENSOR PROTEIN CREC"/>
    <property type="match status" value="1"/>
</dbReference>
<dbReference type="GO" id="GO:0005524">
    <property type="term" value="F:ATP binding"/>
    <property type="evidence" value="ECO:0007669"/>
    <property type="project" value="UniProtKB-KW"/>
</dbReference>
<dbReference type="InterPro" id="IPR005467">
    <property type="entry name" value="His_kinase_dom"/>
</dbReference>
<evidence type="ECO:0000313" key="14">
    <source>
        <dbReference type="Proteomes" id="UP001156940"/>
    </source>
</evidence>
<evidence type="ECO:0000256" key="7">
    <source>
        <dbReference type="ARBA" id="ARBA00022741"/>
    </source>
</evidence>
<dbReference type="InterPro" id="IPR003661">
    <property type="entry name" value="HisK_dim/P_dom"/>
</dbReference>
<evidence type="ECO:0000256" key="5">
    <source>
        <dbReference type="ARBA" id="ARBA00022553"/>
    </source>
</evidence>
<keyword evidence="14" id="KW-1185">Reference proteome</keyword>
<comment type="caution">
    <text evidence="13">The sequence shown here is derived from an EMBL/GenBank/DDBJ whole genome shotgun (WGS) entry which is preliminary data.</text>
</comment>
<proteinExistence type="predicted"/>
<dbReference type="InterPro" id="IPR003594">
    <property type="entry name" value="HATPase_dom"/>
</dbReference>
<dbReference type="PRINTS" id="PR00344">
    <property type="entry name" value="BCTRLSENSOR"/>
</dbReference>
<evidence type="ECO:0000259" key="12">
    <source>
        <dbReference type="PROSITE" id="PS50885"/>
    </source>
</evidence>
<reference evidence="13 14" key="1">
    <citation type="submission" date="2023-04" db="EMBL/GenBank/DDBJ databases">
        <title>Luteimonas endophyticus RD2P54.</title>
        <authorList>
            <person name="Sun J.-Q."/>
        </authorList>
    </citation>
    <scope>NUCLEOTIDE SEQUENCE [LARGE SCALE GENOMIC DNA]</scope>
    <source>
        <strain evidence="13 14">RD2P54</strain>
    </source>
</reference>